<organism evidence="1 2">
    <name type="scientific">Hymenobacter psychrotolerans DSM 18569</name>
    <dbReference type="NCBI Taxonomy" id="1121959"/>
    <lineage>
        <taxon>Bacteria</taxon>
        <taxon>Pseudomonadati</taxon>
        <taxon>Bacteroidota</taxon>
        <taxon>Cytophagia</taxon>
        <taxon>Cytophagales</taxon>
        <taxon>Hymenobacteraceae</taxon>
        <taxon>Hymenobacter</taxon>
    </lineage>
</organism>
<sequence>MKKRAYSLLASAVLFTGCLSTKVPHTEPDSALLLLLNNRQLIVTSLNSAVQTSITSQEQRGDTLVLTYRKGAFLRQHANTMELPETTRYIRCAKQLYRVVMADTGRRLEKL</sequence>
<gene>
    <name evidence="1" type="ORF">SAMN02746009_03497</name>
</gene>
<dbReference type="PROSITE" id="PS51257">
    <property type="entry name" value="PROKAR_LIPOPROTEIN"/>
    <property type="match status" value="1"/>
</dbReference>
<evidence type="ECO:0000313" key="2">
    <source>
        <dbReference type="Proteomes" id="UP000183947"/>
    </source>
</evidence>
<dbReference type="AlphaFoldDB" id="A0A1M7E0B8"/>
<proteinExistence type="predicted"/>
<accession>A0A1M7E0B8</accession>
<keyword evidence="2" id="KW-1185">Reference proteome</keyword>
<dbReference type="Proteomes" id="UP000183947">
    <property type="component" value="Unassembled WGS sequence"/>
</dbReference>
<reference evidence="2" key="1">
    <citation type="submission" date="2016-11" db="EMBL/GenBank/DDBJ databases">
        <authorList>
            <person name="Varghese N."/>
            <person name="Submissions S."/>
        </authorList>
    </citation>
    <scope>NUCLEOTIDE SEQUENCE [LARGE SCALE GENOMIC DNA]</scope>
    <source>
        <strain evidence="2">DSM 18569</strain>
    </source>
</reference>
<name>A0A1M7E0B8_9BACT</name>
<protein>
    <recommendedName>
        <fullName evidence="3">Lipoprotein</fullName>
    </recommendedName>
</protein>
<evidence type="ECO:0000313" key="1">
    <source>
        <dbReference type="EMBL" id="SHL85123.1"/>
    </source>
</evidence>
<evidence type="ECO:0008006" key="3">
    <source>
        <dbReference type="Google" id="ProtNLM"/>
    </source>
</evidence>
<dbReference type="EMBL" id="FRAS01000023">
    <property type="protein sequence ID" value="SHL85123.1"/>
    <property type="molecule type" value="Genomic_DNA"/>
</dbReference>